<feature type="transmembrane region" description="Helical" evidence="6">
    <location>
        <begin position="274"/>
        <end position="295"/>
    </location>
</feature>
<feature type="region of interest" description="Disordered" evidence="5">
    <location>
        <begin position="146"/>
        <end position="168"/>
    </location>
</feature>
<dbReference type="PANTHER" id="PTHR43229:SF6">
    <property type="entry name" value="ABC-TYPE MULTIDRUG TRANSPORT SYSTEM, PERMEASE COMPONENT"/>
    <property type="match status" value="1"/>
</dbReference>
<dbReference type="GO" id="GO:0140359">
    <property type="term" value="F:ABC-type transporter activity"/>
    <property type="evidence" value="ECO:0007669"/>
    <property type="project" value="InterPro"/>
</dbReference>
<keyword evidence="2 6" id="KW-0812">Transmembrane</keyword>
<dbReference type="Pfam" id="PF12698">
    <property type="entry name" value="ABC2_membrane_3"/>
    <property type="match status" value="1"/>
</dbReference>
<evidence type="ECO:0000313" key="9">
    <source>
        <dbReference type="Proteomes" id="UP000177208"/>
    </source>
</evidence>
<dbReference type="PANTHER" id="PTHR43229">
    <property type="entry name" value="NODULATION PROTEIN J"/>
    <property type="match status" value="1"/>
</dbReference>
<feature type="transmembrane region" description="Helical" evidence="6">
    <location>
        <begin position="241"/>
        <end position="262"/>
    </location>
</feature>
<feature type="domain" description="ABC-2 type transporter transmembrane" evidence="7">
    <location>
        <begin position="29"/>
        <end position="378"/>
    </location>
</feature>
<comment type="caution">
    <text evidence="8">The sequence shown here is derived from an EMBL/GenBank/DDBJ whole genome shotgun (WGS) entry which is preliminary data.</text>
</comment>
<evidence type="ECO:0000256" key="2">
    <source>
        <dbReference type="ARBA" id="ARBA00022692"/>
    </source>
</evidence>
<dbReference type="InterPro" id="IPR051784">
    <property type="entry name" value="Nod_factor_ABC_transporter"/>
</dbReference>
<dbReference type="EMBL" id="MFZG01000043">
    <property type="protein sequence ID" value="OGK14991.1"/>
    <property type="molecule type" value="Genomic_DNA"/>
</dbReference>
<dbReference type="AlphaFoldDB" id="A0A1F7G7W3"/>
<accession>A0A1F7G7W3</accession>
<evidence type="ECO:0000256" key="5">
    <source>
        <dbReference type="SAM" id="MobiDB-lite"/>
    </source>
</evidence>
<evidence type="ECO:0000256" key="3">
    <source>
        <dbReference type="ARBA" id="ARBA00022989"/>
    </source>
</evidence>
<protein>
    <recommendedName>
        <fullName evidence="7">ABC-2 type transporter transmembrane domain-containing protein</fullName>
    </recommendedName>
</protein>
<keyword evidence="4 6" id="KW-0472">Membrane</keyword>
<feature type="transmembrane region" description="Helical" evidence="6">
    <location>
        <begin position="21"/>
        <end position="45"/>
    </location>
</feature>
<feature type="transmembrane region" description="Helical" evidence="6">
    <location>
        <begin position="189"/>
        <end position="213"/>
    </location>
</feature>
<proteinExistence type="predicted"/>
<comment type="subcellular location">
    <subcellularLocation>
        <location evidence="1">Membrane</location>
        <topology evidence="1">Multi-pass membrane protein</topology>
    </subcellularLocation>
</comment>
<gene>
    <name evidence="8" type="ORF">A2774_01080</name>
</gene>
<feature type="transmembrane region" description="Helical" evidence="6">
    <location>
        <begin position="302"/>
        <end position="327"/>
    </location>
</feature>
<name>A0A1F7G7W3_9BACT</name>
<reference evidence="8 9" key="1">
    <citation type="journal article" date="2016" name="Nat. Commun.">
        <title>Thousands of microbial genomes shed light on interconnected biogeochemical processes in an aquifer system.</title>
        <authorList>
            <person name="Anantharaman K."/>
            <person name="Brown C.T."/>
            <person name="Hug L.A."/>
            <person name="Sharon I."/>
            <person name="Castelle C.J."/>
            <person name="Probst A.J."/>
            <person name="Thomas B.C."/>
            <person name="Singh A."/>
            <person name="Wilkins M.J."/>
            <person name="Karaoz U."/>
            <person name="Brodie E.L."/>
            <person name="Williams K.H."/>
            <person name="Hubbard S.S."/>
            <person name="Banfield J.F."/>
        </authorList>
    </citation>
    <scope>NUCLEOTIDE SEQUENCE [LARGE SCALE GENOMIC DNA]</scope>
</reference>
<sequence length="387" mass="42117">MIKRLWSIARLDLILWRRTPFAIAAAVIPPIGMAMVLVTLSLAVLQQPVALVVDGKGPNAQKMQRIIQTDSDAYFLTITDAKIAQRMLDTQEVAAVITIPSDFDEKVAKGEAEVGYVLNNVDIDFSDDIRRSVDRSVAQFDAPQLKLDAEEEEEGPAGSVNPEADNQYLPNPYRVDVYKRDLRQTNVEWFSYQTVSAFILLILNVGLMGTALLSAQDIERKTSLYLVVSPTPSWQLMAGRILGGLIAVMIALLPALILAAYFKVISPPLTHWPALAAIFTTTALAASGLGALLGALFKGSRLIAMAASVVSTYLFLLGGGFTTIAFVPQWVRNLSAFVPTRYAIDGMRQALFYNNLDGVVLDLIILSSTAILTIALGSFAVRKSQLV</sequence>
<evidence type="ECO:0000259" key="7">
    <source>
        <dbReference type="Pfam" id="PF12698"/>
    </source>
</evidence>
<dbReference type="Gene3D" id="3.40.1710.10">
    <property type="entry name" value="abc type-2 transporter like domain"/>
    <property type="match status" value="1"/>
</dbReference>
<keyword evidence="3 6" id="KW-1133">Transmembrane helix</keyword>
<dbReference type="GO" id="GO:0016020">
    <property type="term" value="C:membrane"/>
    <property type="evidence" value="ECO:0007669"/>
    <property type="project" value="UniProtKB-SubCell"/>
</dbReference>
<evidence type="ECO:0000256" key="6">
    <source>
        <dbReference type="SAM" id="Phobius"/>
    </source>
</evidence>
<dbReference type="Proteomes" id="UP000177208">
    <property type="component" value="Unassembled WGS sequence"/>
</dbReference>
<evidence type="ECO:0000256" key="1">
    <source>
        <dbReference type="ARBA" id="ARBA00004141"/>
    </source>
</evidence>
<evidence type="ECO:0000256" key="4">
    <source>
        <dbReference type="ARBA" id="ARBA00023136"/>
    </source>
</evidence>
<organism evidence="8 9">
    <name type="scientific">Candidatus Roizmanbacteria bacterium RIFCSPHIGHO2_01_FULL_39_12c</name>
    <dbReference type="NCBI Taxonomy" id="1802031"/>
    <lineage>
        <taxon>Bacteria</taxon>
        <taxon>Candidatus Roizmaniibacteriota</taxon>
    </lineage>
</organism>
<evidence type="ECO:0000313" key="8">
    <source>
        <dbReference type="EMBL" id="OGK14991.1"/>
    </source>
</evidence>
<feature type="transmembrane region" description="Helical" evidence="6">
    <location>
        <begin position="359"/>
        <end position="381"/>
    </location>
</feature>
<dbReference type="InterPro" id="IPR013525">
    <property type="entry name" value="ABC2_TM"/>
</dbReference>